<reference evidence="1 2" key="1">
    <citation type="journal article" date="2013" name="Curr. Biol.">
        <title>The Genome of the Foraminiferan Reticulomyxa filosa.</title>
        <authorList>
            <person name="Glockner G."/>
            <person name="Hulsmann N."/>
            <person name="Schleicher M."/>
            <person name="Noegel A.A."/>
            <person name="Eichinger L."/>
            <person name="Gallinger C."/>
            <person name="Pawlowski J."/>
            <person name="Sierra R."/>
            <person name="Euteneuer U."/>
            <person name="Pillet L."/>
            <person name="Moustafa A."/>
            <person name="Platzer M."/>
            <person name="Groth M."/>
            <person name="Szafranski K."/>
            <person name="Schliwa M."/>
        </authorList>
    </citation>
    <scope>NUCLEOTIDE SEQUENCE [LARGE SCALE GENOMIC DNA]</scope>
</reference>
<proteinExistence type="predicted"/>
<evidence type="ECO:0000313" key="1">
    <source>
        <dbReference type="EMBL" id="ETO03874.1"/>
    </source>
</evidence>
<accession>X6LQK0</accession>
<name>X6LQK0_RETFI</name>
<protein>
    <submittedName>
        <fullName evidence="1">Uncharacterized protein</fullName>
    </submittedName>
</protein>
<comment type="caution">
    <text evidence="1">The sequence shown here is derived from an EMBL/GenBank/DDBJ whole genome shotgun (WGS) entry which is preliminary data.</text>
</comment>
<dbReference type="AlphaFoldDB" id="X6LQK0"/>
<organism evidence="1 2">
    <name type="scientific">Reticulomyxa filosa</name>
    <dbReference type="NCBI Taxonomy" id="46433"/>
    <lineage>
        <taxon>Eukaryota</taxon>
        <taxon>Sar</taxon>
        <taxon>Rhizaria</taxon>
        <taxon>Retaria</taxon>
        <taxon>Foraminifera</taxon>
        <taxon>Monothalamids</taxon>
        <taxon>Reticulomyxidae</taxon>
        <taxon>Reticulomyxa</taxon>
    </lineage>
</organism>
<sequence length="113" mass="12987">MSIVCVEKVLLFYFLKKGKTQALACKLRKSGAKKYPAFAPMFDECYATASYLFGRFQDKTYSSLHAKIHSEEGQDQRKRLQAIQTQIQSLQATLEERQKGLSQCKNDPDKKKM</sequence>
<dbReference type="Proteomes" id="UP000023152">
    <property type="component" value="Unassembled WGS sequence"/>
</dbReference>
<gene>
    <name evidence="1" type="ORF">RFI_33528</name>
</gene>
<evidence type="ECO:0000313" key="2">
    <source>
        <dbReference type="Proteomes" id="UP000023152"/>
    </source>
</evidence>
<keyword evidence="2" id="KW-1185">Reference proteome</keyword>
<dbReference type="EMBL" id="ASPP01031533">
    <property type="protein sequence ID" value="ETO03874.1"/>
    <property type="molecule type" value="Genomic_DNA"/>
</dbReference>